<evidence type="ECO:0000313" key="3">
    <source>
        <dbReference type="Proteomes" id="UP000075243"/>
    </source>
</evidence>
<proteinExistence type="predicted"/>
<keyword evidence="3" id="KW-1185">Reference proteome</keyword>
<dbReference type="InterPro" id="IPR043502">
    <property type="entry name" value="DNA/RNA_pol_sf"/>
</dbReference>
<evidence type="ECO:0000259" key="1">
    <source>
        <dbReference type="Pfam" id="PF07727"/>
    </source>
</evidence>
<organism evidence="2 3">
    <name type="scientific">Cajanus cajan</name>
    <name type="common">Pigeon pea</name>
    <name type="synonym">Cajanus indicus</name>
    <dbReference type="NCBI Taxonomy" id="3821"/>
    <lineage>
        <taxon>Eukaryota</taxon>
        <taxon>Viridiplantae</taxon>
        <taxon>Streptophyta</taxon>
        <taxon>Embryophyta</taxon>
        <taxon>Tracheophyta</taxon>
        <taxon>Spermatophyta</taxon>
        <taxon>Magnoliopsida</taxon>
        <taxon>eudicotyledons</taxon>
        <taxon>Gunneridae</taxon>
        <taxon>Pentapetalae</taxon>
        <taxon>rosids</taxon>
        <taxon>fabids</taxon>
        <taxon>Fabales</taxon>
        <taxon>Fabaceae</taxon>
        <taxon>Papilionoideae</taxon>
        <taxon>50 kb inversion clade</taxon>
        <taxon>NPAAA clade</taxon>
        <taxon>indigoferoid/millettioid clade</taxon>
        <taxon>Phaseoleae</taxon>
        <taxon>Cajanus</taxon>
    </lineage>
</organism>
<dbReference type="Proteomes" id="UP000075243">
    <property type="component" value="Chromosome 6"/>
</dbReference>
<protein>
    <submittedName>
        <fullName evidence="2">Retrovirus-related Pol polyprotein from transposon TNT 1-94</fullName>
    </submittedName>
</protein>
<dbReference type="Gramene" id="C.cajan_12497.t">
    <property type="protein sequence ID" value="C.cajan_12497.t.cds1"/>
    <property type="gene ID" value="C.cajan_12497"/>
</dbReference>
<dbReference type="EMBL" id="CM003608">
    <property type="protein sequence ID" value="KYP66580.1"/>
    <property type="molecule type" value="Genomic_DNA"/>
</dbReference>
<sequence length="380" mass="43820">MVYKLHKALYGLKQAPRAWFSRIESYFVTAGFQKSQNEQTLFFKRSKLGKILIISVYVDDLIYTRDDELMMEDFKRSMHREFDMTDLGMMRFFLGIEVLQCSDGIYICQKKYALEILRRFGMEESNPVCNPIVPGYKLCRDEEGIKVNETHFKQMVGSLMYITTTRPDLMFVVSLISRYMSQPTEMHAKVAKRILRYLKGTENYGILYKRGGIEELLAYTDSDYAGDLEDRKSTSGYVFIMSGGSVSWSSRKQPIVTLSTTEVEFIAAAGCAYQAVWMRRVLKELGYKQEGSTVIKCDNCSTINLSKNPVMHGRSKHIDVRFHFLRDLTKNNEIELVHCGTQDQVADVMTKPLKLDSFQKLRVQLGMCEVPKLNKVHDCN</sequence>
<feature type="domain" description="Reverse transcriptase Ty1/copia-type" evidence="1">
    <location>
        <begin position="2"/>
        <end position="133"/>
    </location>
</feature>
<dbReference type="CDD" id="cd09272">
    <property type="entry name" value="RNase_HI_RT_Ty1"/>
    <property type="match status" value="1"/>
</dbReference>
<dbReference type="SUPFAM" id="SSF56672">
    <property type="entry name" value="DNA/RNA polymerases"/>
    <property type="match status" value="1"/>
</dbReference>
<dbReference type="Pfam" id="PF07727">
    <property type="entry name" value="RVT_2"/>
    <property type="match status" value="1"/>
</dbReference>
<name>A0A151THP9_CAJCA</name>
<reference evidence="2 3" key="1">
    <citation type="journal article" date="2012" name="Nat. Biotechnol.">
        <title>Draft genome sequence of pigeonpea (Cajanus cajan), an orphan legume crop of resource-poor farmers.</title>
        <authorList>
            <person name="Varshney R.K."/>
            <person name="Chen W."/>
            <person name="Li Y."/>
            <person name="Bharti A.K."/>
            <person name="Saxena R.K."/>
            <person name="Schlueter J.A."/>
            <person name="Donoghue M.T."/>
            <person name="Azam S."/>
            <person name="Fan G."/>
            <person name="Whaley A.M."/>
            <person name="Farmer A.D."/>
            <person name="Sheridan J."/>
            <person name="Iwata A."/>
            <person name="Tuteja R."/>
            <person name="Penmetsa R.V."/>
            <person name="Wu W."/>
            <person name="Upadhyaya H.D."/>
            <person name="Yang S.P."/>
            <person name="Shah T."/>
            <person name="Saxena K.B."/>
            <person name="Michael T."/>
            <person name="McCombie W.R."/>
            <person name="Yang B."/>
            <person name="Zhang G."/>
            <person name="Yang H."/>
            <person name="Wang J."/>
            <person name="Spillane C."/>
            <person name="Cook D.R."/>
            <person name="May G.D."/>
            <person name="Xu X."/>
            <person name="Jackson S.A."/>
        </authorList>
    </citation>
    <scope>NUCLEOTIDE SEQUENCE [LARGE SCALE GENOMIC DNA]</scope>
    <source>
        <strain evidence="3">cv. Asha</strain>
    </source>
</reference>
<evidence type="ECO:0000313" key="2">
    <source>
        <dbReference type="EMBL" id="KYP66580.1"/>
    </source>
</evidence>
<gene>
    <name evidence="2" type="ORF">KK1_012877</name>
</gene>
<dbReference type="AlphaFoldDB" id="A0A151THP9"/>
<dbReference type="PANTHER" id="PTHR11439:SF517">
    <property type="entry name" value="CYSTEINE-RICH RLK (RECEPTOR-LIKE PROTEIN KINASE) 8"/>
    <property type="match status" value="1"/>
</dbReference>
<dbReference type="PANTHER" id="PTHR11439">
    <property type="entry name" value="GAG-POL-RELATED RETROTRANSPOSON"/>
    <property type="match status" value="1"/>
</dbReference>
<dbReference type="OMA" id="WFSRIES"/>
<dbReference type="InterPro" id="IPR013103">
    <property type="entry name" value="RVT_2"/>
</dbReference>
<accession>A0A151THP9</accession>